<dbReference type="AlphaFoldDB" id="A0AB39KXW8"/>
<keyword evidence="2" id="KW-0472">Membrane</keyword>
<proteinExistence type="inferred from homology"/>
<reference evidence="4" key="1">
    <citation type="submission" date="2024-06" db="EMBL/GenBank/DDBJ databases">
        <title>Caulobacter inopinatus, sp. nov.</title>
        <authorList>
            <person name="Donachie S.P."/>
        </authorList>
    </citation>
    <scope>NUCLEOTIDE SEQUENCE</scope>
    <source>
        <strain evidence="4">73W</strain>
    </source>
</reference>
<keyword evidence="2" id="KW-0812">Transmembrane</keyword>
<evidence type="ECO:0000313" key="4">
    <source>
        <dbReference type="EMBL" id="XDO98490.1"/>
    </source>
</evidence>
<organism evidence="4">
    <name type="scientific">Caulobacter sp. 73W</name>
    <dbReference type="NCBI Taxonomy" id="3161137"/>
    <lineage>
        <taxon>Bacteria</taxon>
        <taxon>Pseudomonadati</taxon>
        <taxon>Pseudomonadota</taxon>
        <taxon>Alphaproteobacteria</taxon>
        <taxon>Caulobacterales</taxon>
        <taxon>Caulobacteraceae</taxon>
        <taxon>Caulobacter</taxon>
    </lineage>
</organism>
<dbReference type="Gene3D" id="1.20.1600.10">
    <property type="entry name" value="Outer membrane efflux proteins (OEP)"/>
    <property type="match status" value="1"/>
</dbReference>
<sequence>MSRPLLILLAAASTAACTMEPRYVRPDAPVPTQWPTGGPYVTAAATAAPAAANPVIVDPRLQRLAAQALENNRNLRVALANIEVSRAQYRIQRAALLPELTASGRYTASRRSIANVSGTGATGAERDNESYSVQVAVNAFEIDLFGRVRSSTRADLNRYLATEAGARATRLTLVGDIAEAWLNHAADSSLLKIAQDTAANAQRNVELTRARLEGGVAPRTDLRQAETVMATAQADVARLRSVVAQDVNALQLLSGAPVDPALLAGSIDEVANAIALPAAGLSSAVLLNRPDVIQAEYSLRAANAEIGAARAALFPTVSITGAAGYASEALSSLISNRAFNSSYGPAVTWPFFRGGAGLAALDASQAQKAAAVATYERAIQAAFRETADALARNGTIEDQAAAVRLRLDAAADTYRLAEARYRGGVDPFLASLDAQRTLYSARQTQVAIQLETAINRIDLYRALGGGDPLDMAPLPPFEP</sequence>
<accession>A0AB39KXW8</accession>
<evidence type="ECO:0000256" key="2">
    <source>
        <dbReference type="RuleBase" id="RU362097"/>
    </source>
</evidence>
<dbReference type="RefSeq" id="WP_369062365.1">
    <property type="nucleotide sequence ID" value="NZ_CP158375.1"/>
</dbReference>
<dbReference type="PANTHER" id="PTHR30203">
    <property type="entry name" value="OUTER MEMBRANE CATION EFFLUX PROTEIN"/>
    <property type="match status" value="1"/>
</dbReference>
<keyword evidence="2" id="KW-1134">Transmembrane beta strand</keyword>
<dbReference type="Gene3D" id="2.20.200.10">
    <property type="entry name" value="Outer membrane efflux proteins (OEP)"/>
    <property type="match status" value="1"/>
</dbReference>
<dbReference type="GO" id="GO:0005886">
    <property type="term" value="C:plasma membrane"/>
    <property type="evidence" value="ECO:0007669"/>
    <property type="project" value="UniProtKB-SubCell"/>
</dbReference>
<dbReference type="Pfam" id="PF02321">
    <property type="entry name" value="OEP"/>
    <property type="match status" value="2"/>
</dbReference>
<gene>
    <name evidence="4" type="ORF">ABOZ73_08765</name>
</gene>
<keyword evidence="2" id="KW-0449">Lipoprotein</keyword>
<dbReference type="NCBIfam" id="TIGR01845">
    <property type="entry name" value="outer_NodT"/>
    <property type="match status" value="1"/>
</dbReference>
<dbReference type="PROSITE" id="PS51257">
    <property type="entry name" value="PROKAR_LIPOPROTEIN"/>
    <property type="match status" value="1"/>
</dbReference>
<comment type="similarity">
    <text evidence="1 2">Belongs to the outer membrane factor (OMF) (TC 1.B.17) family.</text>
</comment>
<dbReference type="SUPFAM" id="SSF56954">
    <property type="entry name" value="Outer membrane efflux proteins (OEP)"/>
    <property type="match status" value="1"/>
</dbReference>
<feature type="coiled-coil region" evidence="3">
    <location>
        <begin position="191"/>
        <end position="242"/>
    </location>
</feature>
<evidence type="ECO:0000256" key="1">
    <source>
        <dbReference type="ARBA" id="ARBA00007613"/>
    </source>
</evidence>
<keyword evidence="2" id="KW-0564">Palmitate</keyword>
<protein>
    <submittedName>
        <fullName evidence="4">Efflux transporter outer membrane subunit</fullName>
    </submittedName>
</protein>
<keyword evidence="3" id="KW-0175">Coiled coil</keyword>
<dbReference type="InterPro" id="IPR003423">
    <property type="entry name" value="OMP_efflux"/>
</dbReference>
<dbReference type="PANTHER" id="PTHR30203:SF32">
    <property type="entry name" value="CATION EFFLUX SYSTEM PROTEIN CUSC"/>
    <property type="match status" value="1"/>
</dbReference>
<comment type="subcellular location">
    <subcellularLocation>
        <location evidence="2">Cell membrane</location>
        <topology evidence="2">Lipid-anchor</topology>
    </subcellularLocation>
</comment>
<dbReference type="InterPro" id="IPR010131">
    <property type="entry name" value="MdtP/NodT-like"/>
</dbReference>
<evidence type="ECO:0000256" key="3">
    <source>
        <dbReference type="SAM" id="Coils"/>
    </source>
</evidence>
<dbReference type="EMBL" id="CP158375">
    <property type="protein sequence ID" value="XDO98490.1"/>
    <property type="molecule type" value="Genomic_DNA"/>
</dbReference>
<name>A0AB39KXW8_9CAUL</name>
<dbReference type="GO" id="GO:0015562">
    <property type="term" value="F:efflux transmembrane transporter activity"/>
    <property type="evidence" value="ECO:0007669"/>
    <property type="project" value="InterPro"/>
</dbReference>